<dbReference type="InterPro" id="IPR011047">
    <property type="entry name" value="Quinoprotein_ADH-like_sf"/>
</dbReference>
<dbReference type="InterPro" id="IPR015943">
    <property type="entry name" value="WD40/YVTN_repeat-like_dom_sf"/>
</dbReference>
<dbReference type="Gene3D" id="2.130.10.10">
    <property type="entry name" value="YVTN repeat-like/Quinoprotein amine dehydrogenase"/>
    <property type="match status" value="1"/>
</dbReference>
<dbReference type="STRING" id="1797513.A2782_02550"/>
<sequence length="553" mass="61375">MPALAELRLSRRTLLAVPLSAGVASMACSNPEKAGVPTPKPSASPTPEIIIPSLNSETSGKSWVIQKDTVRPALISGNTVFYNDKDGYAIAMEAKTRKQLWKSPETCVLAAADESRVITIDNQSNIILRAANNFREVKKIPPPIPNLPQERLKNLYPGGLVLTSTSLIVPHKETIMGTKDGFSVYGKQTGEKLWGSDSKDHFDFLEAVDGKVIAGSEGFIYMLDEKSGEELGKLPASKSNRWVWEIHDNILVTVKNSEPDQYKAIESSVYIWDLGQSKQVTTVQLRSGYYDQTLDRQITTCLDFCKGLDTVHIFSHPPSYGSSPDSKGYIILAEVPLGSKPPSGSYGHFFMFLDYTPPRYSMSEVENFTVVSSRTVFSTKEDIGVLIYTDSSFTTFPYLERPTREGSLPLRKEASVYRWEPLTTFTTYTELVNVPLLELVDKINNIVIATSCNKKLGVQADGSLKIFGLAPEKNRSSYVWVWDSGRRDPLEIIPFPEDNSLIVIGESIIKIDATTGKQTQLVGFTGAPPKHVRYKEGSIYVETNDGRLFAFHF</sequence>
<dbReference type="SUPFAM" id="SSF50998">
    <property type="entry name" value="Quinoprotein alcohol dehydrogenase-like"/>
    <property type="match status" value="1"/>
</dbReference>
<organism evidence="1 2">
    <name type="scientific">Candidatus Blackburnbacteria bacterium RIFCSPHIGHO2_01_FULL_43_15b</name>
    <dbReference type="NCBI Taxonomy" id="1797513"/>
    <lineage>
        <taxon>Bacteria</taxon>
        <taxon>Candidatus Blackburniibacteriota</taxon>
    </lineage>
</organism>
<accession>A0A1G1V1R9</accession>
<evidence type="ECO:0000313" key="2">
    <source>
        <dbReference type="Proteomes" id="UP000177967"/>
    </source>
</evidence>
<reference evidence="1 2" key="1">
    <citation type="journal article" date="2016" name="Nat. Commun.">
        <title>Thousands of microbial genomes shed light on interconnected biogeochemical processes in an aquifer system.</title>
        <authorList>
            <person name="Anantharaman K."/>
            <person name="Brown C.T."/>
            <person name="Hug L.A."/>
            <person name="Sharon I."/>
            <person name="Castelle C.J."/>
            <person name="Probst A.J."/>
            <person name="Thomas B.C."/>
            <person name="Singh A."/>
            <person name="Wilkins M.J."/>
            <person name="Karaoz U."/>
            <person name="Brodie E.L."/>
            <person name="Williams K.H."/>
            <person name="Hubbard S.S."/>
            <person name="Banfield J.F."/>
        </authorList>
    </citation>
    <scope>NUCLEOTIDE SEQUENCE [LARGE SCALE GENOMIC DNA]</scope>
</reference>
<protein>
    <submittedName>
        <fullName evidence="1">Uncharacterized protein</fullName>
    </submittedName>
</protein>
<dbReference type="EMBL" id="MHBW01000011">
    <property type="protein sequence ID" value="OGY09333.1"/>
    <property type="molecule type" value="Genomic_DNA"/>
</dbReference>
<dbReference type="AlphaFoldDB" id="A0A1G1V1R9"/>
<proteinExistence type="predicted"/>
<gene>
    <name evidence="1" type="ORF">A2782_02550</name>
</gene>
<comment type="caution">
    <text evidence="1">The sequence shown here is derived from an EMBL/GenBank/DDBJ whole genome shotgun (WGS) entry which is preliminary data.</text>
</comment>
<evidence type="ECO:0000313" key="1">
    <source>
        <dbReference type="EMBL" id="OGY09333.1"/>
    </source>
</evidence>
<name>A0A1G1V1R9_9BACT</name>
<dbReference type="Proteomes" id="UP000177967">
    <property type="component" value="Unassembled WGS sequence"/>
</dbReference>